<dbReference type="AlphaFoldDB" id="A0A660C894"/>
<dbReference type="PANTHER" id="PTHR33375">
    <property type="entry name" value="CHROMOSOME-PARTITIONING PROTEIN PARB-RELATED"/>
    <property type="match status" value="1"/>
</dbReference>
<accession>A0A660C894</accession>
<comment type="similarity">
    <text evidence="1">Belongs to the ParB family.</text>
</comment>
<evidence type="ECO:0000256" key="2">
    <source>
        <dbReference type="SAM" id="MobiDB-lite"/>
    </source>
</evidence>
<dbReference type="NCBIfam" id="TIGR00180">
    <property type="entry name" value="parB_part"/>
    <property type="match status" value="1"/>
</dbReference>
<gene>
    <name evidence="4" type="ORF">JD82_04941</name>
</gene>
<dbReference type="PANTHER" id="PTHR33375:SF1">
    <property type="entry name" value="CHROMOSOME-PARTITIONING PROTEIN PARB-RELATED"/>
    <property type="match status" value="1"/>
</dbReference>
<proteinExistence type="inferred from homology"/>
<evidence type="ECO:0000313" key="4">
    <source>
        <dbReference type="EMBL" id="TWH15953.1"/>
    </source>
</evidence>
<dbReference type="Pfam" id="PF02195">
    <property type="entry name" value="ParB_N"/>
    <property type="match status" value="1"/>
</dbReference>
<dbReference type="InterPro" id="IPR050336">
    <property type="entry name" value="Chromosome_partition/occlusion"/>
</dbReference>
<feature type="domain" description="ParB-like N-terminal" evidence="3">
    <location>
        <begin position="22"/>
        <end position="125"/>
    </location>
</feature>
<sequence length="322" mass="33744">MARQSRFTGQSPARPESIQRAAEMPLDLLVGSPANRRDETQDDADELVDAIRAQGVLQPLGIVTVETFCETWPEHAAEVQASEARHVVVNGNRRLWAAREAGLATVPVHQVRTADLRVAVLSENVNRRAMSPLAEADAVAELVELHGGQVAAAKALGRSQGWISGRVKLRKQVAPELQQKVEAGELAIDDALKLAKKGKSHADQVADYQALISGGGQPEVNEDGAVDLSGPDKSTAGNGRSKRSQSAQLHPGLPKAAANAAKAVRELVLAVGDARRDGTSEDELRAILKGVADGLGVDVDGLPPAVLAAAKLDGSQASSGSH</sequence>
<dbReference type="InterPro" id="IPR036086">
    <property type="entry name" value="ParB/Sulfiredoxin_sf"/>
</dbReference>
<comment type="caution">
    <text evidence="4">The sequence shown here is derived from an EMBL/GenBank/DDBJ whole genome shotgun (WGS) entry which is preliminary data.</text>
</comment>
<feature type="region of interest" description="Disordered" evidence="2">
    <location>
        <begin position="1"/>
        <end position="25"/>
    </location>
</feature>
<evidence type="ECO:0000259" key="3">
    <source>
        <dbReference type="SMART" id="SM00470"/>
    </source>
</evidence>
<dbReference type="Gene3D" id="3.90.1530.30">
    <property type="match status" value="1"/>
</dbReference>
<dbReference type="RefSeq" id="WP_051758083.1">
    <property type="nucleotide sequence ID" value="NZ_JOIJ01000025.1"/>
</dbReference>
<dbReference type="GO" id="GO:0003677">
    <property type="term" value="F:DNA binding"/>
    <property type="evidence" value="ECO:0007669"/>
    <property type="project" value="InterPro"/>
</dbReference>
<dbReference type="SUPFAM" id="SSF109709">
    <property type="entry name" value="KorB DNA-binding domain-like"/>
    <property type="match status" value="1"/>
</dbReference>
<name>A0A660C894_9PSEU</name>
<dbReference type="EMBL" id="VLJV01000002">
    <property type="protein sequence ID" value="TWH15953.1"/>
    <property type="molecule type" value="Genomic_DNA"/>
</dbReference>
<dbReference type="InterPro" id="IPR004437">
    <property type="entry name" value="ParB/RepB/Spo0J"/>
</dbReference>
<dbReference type="OrthoDB" id="70307at2"/>
<protein>
    <submittedName>
        <fullName evidence="4">ParB family chromosome partitioning protein</fullName>
    </submittedName>
</protein>
<reference evidence="4 5" key="1">
    <citation type="submission" date="2019-07" db="EMBL/GenBank/DDBJ databases">
        <title>R&amp;d 2014.</title>
        <authorList>
            <person name="Klenk H.-P."/>
        </authorList>
    </citation>
    <scope>NUCLEOTIDE SEQUENCE [LARGE SCALE GENOMIC DNA]</scope>
    <source>
        <strain evidence="4 5">DSM 43194</strain>
    </source>
</reference>
<dbReference type="GO" id="GO:0045881">
    <property type="term" value="P:positive regulation of sporulation resulting in formation of a cellular spore"/>
    <property type="evidence" value="ECO:0007669"/>
    <property type="project" value="TreeGrafter"/>
</dbReference>
<dbReference type="GO" id="GO:0005694">
    <property type="term" value="C:chromosome"/>
    <property type="evidence" value="ECO:0007669"/>
    <property type="project" value="TreeGrafter"/>
</dbReference>
<evidence type="ECO:0000256" key="1">
    <source>
        <dbReference type="ARBA" id="ARBA00006295"/>
    </source>
</evidence>
<dbReference type="SMART" id="SM00470">
    <property type="entry name" value="ParB"/>
    <property type="match status" value="1"/>
</dbReference>
<dbReference type="Gene3D" id="1.10.10.2830">
    <property type="match status" value="1"/>
</dbReference>
<dbReference type="SUPFAM" id="SSF110849">
    <property type="entry name" value="ParB/Sulfiredoxin"/>
    <property type="match status" value="1"/>
</dbReference>
<dbReference type="InterPro" id="IPR003115">
    <property type="entry name" value="ParB_N"/>
</dbReference>
<dbReference type="Proteomes" id="UP000317303">
    <property type="component" value="Unassembled WGS sequence"/>
</dbReference>
<organism evidence="4 5">
    <name type="scientific">Prauserella rugosa</name>
    <dbReference type="NCBI Taxonomy" id="43354"/>
    <lineage>
        <taxon>Bacteria</taxon>
        <taxon>Bacillati</taxon>
        <taxon>Actinomycetota</taxon>
        <taxon>Actinomycetes</taxon>
        <taxon>Pseudonocardiales</taxon>
        <taxon>Pseudonocardiaceae</taxon>
        <taxon>Prauserella</taxon>
    </lineage>
</organism>
<keyword evidence="5" id="KW-1185">Reference proteome</keyword>
<feature type="compositionally biased region" description="Polar residues" evidence="2">
    <location>
        <begin position="1"/>
        <end position="11"/>
    </location>
</feature>
<dbReference type="GO" id="GO:0007059">
    <property type="term" value="P:chromosome segregation"/>
    <property type="evidence" value="ECO:0007669"/>
    <property type="project" value="TreeGrafter"/>
</dbReference>
<evidence type="ECO:0000313" key="5">
    <source>
        <dbReference type="Proteomes" id="UP000317303"/>
    </source>
</evidence>
<feature type="region of interest" description="Disordered" evidence="2">
    <location>
        <begin position="214"/>
        <end position="256"/>
    </location>
</feature>